<evidence type="ECO:0000313" key="2">
    <source>
        <dbReference type="EMBL" id="EIJ39638.1"/>
    </source>
</evidence>
<reference evidence="2 3" key="1">
    <citation type="submission" date="2012-02" db="EMBL/GenBank/DDBJ databases">
        <title>Improved High-Quality Draft genome of Joostella marina DSM 19592.</title>
        <authorList>
            <consortium name="US DOE Joint Genome Institute (JGI-PGF)"/>
            <person name="Lucas S."/>
            <person name="Copeland A."/>
            <person name="Lapidus A."/>
            <person name="Bruce D."/>
            <person name="Goodwin L."/>
            <person name="Pitluck S."/>
            <person name="Peters L."/>
            <person name="Chertkov O."/>
            <person name="Ovchinnikova G."/>
            <person name="Kyrpides N."/>
            <person name="Mavromatis K."/>
            <person name="Detter J.C."/>
            <person name="Han C."/>
            <person name="Land M."/>
            <person name="Hauser L."/>
            <person name="Markowitz V."/>
            <person name="Cheng J.-F."/>
            <person name="Hugenholtz P."/>
            <person name="Woyke T."/>
            <person name="Wu D."/>
            <person name="Tindall B."/>
            <person name="Brambilla E."/>
            <person name="Klenk H.-P."/>
            <person name="Eisen J.A."/>
        </authorList>
    </citation>
    <scope>NUCLEOTIDE SEQUENCE [LARGE SCALE GENOMIC DNA]</scope>
    <source>
        <strain evidence="2 3">DSM 19592</strain>
    </source>
</reference>
<dbReference type="PANTHER" id="PTHR43736:SF4">
    <property type="entry name" value="SLR1690 PROTEIN"/>
    <property type="match status" value="1"/>
</dbReference>
<dbReference type="eggNOG" id="COG1051">
    <property type="taxonomic scope" value="Bacteria"/>
</dbReference>
<dbReference type="InterPro" id="IPR036390">
    <property type="entry name" value="WH_DNA-bd_sf"/>
</dbReference>
<dbReference type="STRING" id="926559.JoomaDRAFT_2666"/>
<dbReference type="Pfam" id="PF21906">
    <property type="entry name" value="WHD_NrtR"/>
    <property type="match status" value="1"/>
</dbReference>
<dbReference type="Gene3D" id="1.10.10.10">
    <property type="entry name" value="Winged helix-like DNA-binding domain superfamily/Winged helix DNA-binding domain"/>
    <property type="match status" value="1"/>
</dbReference>
<organism evidence="2 3">
    <name type="scientific">Galbibacter orientalis DSM 19592</name>
    <dbReference type="NCBI Taxonomy" id="926559"/>
    <lineage>
        <taxon>Bacteria</taxon>
        <taxon>Pseudomonadati</taxon>
        <taxon>Bacteroidota</taxon>
        <taxon>Flavobacteriia</taxon>
        <taxon>Flavobacteriales</taxon>
        <taxon>Flavobacteriaceae</taxon>
        <taxon>Galbibacter</taxon>
    </lineage>
</organism>
<dbReference type="InterPro" id="IPR000086">
    <property type="entry name" value="NUDIX_hydrolase_dom"/>
</dbReference>
<feature type="domain" description="Nudix hydrolase" evidence="1">
    <location>
        <begin position="29"/>
        <end position="160"/>
    </location>
</feature>
<dbReference type="EMBL" id="JH651379">
    <property type="protein sequence ID" value="EIJ39638.1"/>
    <property type="molecule type" value="Genomic_DNA"/>
</dbReference>
<dbReference type="Gene3D" id="3.90.79.10">
    <property type="entry name" value="Nucleoside Triphosphate Pyrophosphohydrolase"/>
    <property type="match status" value="1"/>
</dbReference>
<dbReference type="HOGENOM" id="CLU_037162_3_1_10"/>
<evidence type="ECO:0000259" key="1">
    <source>
        <dbReference type="PROSITE" id="PS51462"/>
    </source>
</evidence>
<gene>
    <name evidence="2" type="ORF">JoomaDRAFT_2666</name>
</gene>
<dbReference type="CDD" id="cd18873">
    <property type="entry name" value="NUDIX_NadM_like"/>
    <property type="match status" value="1"/>
</dbReference>
<sequence>MIIFKKNVILPVFCENLPHMLNNYSKEDKVLLAVDCIIFGFDKEELKILLIKRDFEPEKGKWSLMGGFLKRNETLDDSANRILHHLTGFHNIYMEQLYGFSKVDRDPAERTVSVAYYALINIEEHNQELIEQYSARWFSISEAPKLIFDHDQMVNHAIRRLRYRTSNKPIGFELLPEKFTMRQLQKLYEAILDEELDKRNFINKINGLDILIKLTEKDMSSSRKGSFLYQFDKEKYDKKVEDGFTFKI</sequence>
<dbReference type="PANTHER" id="PTHR43736">
    <property type="entry name" value="ADP-RIBOSE PYROPHOSPHATASE"/>
    <property type="match status" value="1"/>
</dbReference>
<evidence type="ECO:0000313" key="3">
    <source>
        <dbReference type="Proteomes" id="UP000004690"/>
    </source>
</evidence>
<dbReference type="InterPro" id="IPR015797">
    <property type="entry name" value="NUDIX_hydrolase-like_dom_sf"/>
</dbReference>
<dbReference type="InterPro" id="IPR036388">
    <property type="entry name" value="WH-like_DNA-bd_sf"/>
</dbReference>
<proteinExistence type="predicted"/>
<dbReference type="InterPro" id="IPR054105">
    <property type="entry name" value="WHD_NrtR"/>
</dbReference>
<dbReference type="SUPFAM" id="SSF55811">
    <property type="entry name" value="Nudix"/>
    <property type="match status" value="1"/>
</dbReference>
<dbReference type="AlphaFoldDB" id="I3C7P5"/>
<keyword evidence="3" id="KW-1185">Reference proteome</keyword>
<dbReference type="SUPFAM" id="SSF46785">
    <property type="entry name" value="Winged helix' DNA-binding domain"/>
    <property type="match status" value="1"/>
</dbReference>
<protein>
    <submittedName>
        <fullName evidence="2">ADP-ribose pyrophosphatase</fullName>
    </submittedName>
</protein>
<dbReference type="Pfam" id="PF00293">
    <property type="entry name" value="NUDIX"/>
    <property type="match status" value="1"/>
</dbReference>
<name>I3C7P5_9FLAO</name>
<accession>I3C7P5</accession>
<dbReference type="PROSITE" id="PS51462">
    <property type="entry name" value="NUDIX"/>
    <property type="match status" value="1"/>
</dbReference>
<dbReference type="Proteomes" id="UP000004690">
    <property type="component" value="Unassembled WGS sequence"/>
</dbReference>